<feature type="transmembrane region" description="Helical" evidence="3">
    <location>
        <begin position="143"/>
        <end position="163"/>
    </location>
</feature>
<dbReference type="CDD" id="cd00371">
    <property type="entry name" value="HMA"/>
    <property type="match status" value="1"/>
</dbReference>
<dbReference type="InterPro" id="IPR006121">
    <property type="entry name" value="HMA_dom"/>
</dbReference>
<keyword evidence="2" id="KW-1278">Translocase</keyword>
<dbReference type="InterPro" id="IPR036163">
    <property type="entry name" value="HMA_dom_sf"/>
</dbReference>
<feature type="domain" description="HMA" evidence="4">
    <location>
        <begin position="6"/>
        <end position="70"/>
    </location>
</feature>
<evidence type="ECO:0000259" key="4">
    <source>
        <dbReference type="PROSITE" id="PS50846"/>
    </source>
</evidence>
<dbReference type="GO" id="GO:0043682">
    <property type="term" value="F:P-type divalent copper transporter activity"/>
    <property type="evidence" value="ECO:0007669"/>
    <property type="project" value="TreeGrafter"/>
</dbReference>
<keyword evidence="1" id="KW-0479">Metal-binding</keyword>
<dbReference type="PROSITE" id="PS01047">
    <property type="entry name" value="HMA_1"/>
    <property type="match status" value="1"/>
</dbReference>
<name>A0A383EPQ2_9ZZZZ</name>
<keyword evidence="3" id="KW-0812">Transmembrane</keyword>
<evidence type="ECO:0000256" key="2">
    <source>
        <dbReference type="ARBA" id="ARBA00022967"/>
    </source>
</evidence>
<dbReference type="PANTHER" id="PTHR43520:SF8">
    <property type="entry name" value="P-TYPE CU(+) TRANSPORTER"/>
    <property type="match status" value="1"/>
</dbReference>
<evidence type="ECO:0000256" key="1">
    <source>
        <dbReference type="ARBA" id="ARBA00022723"/>
    </source>
</evidence>
<feature type="non-terminal residue" evidence="5">
    <location>
        <position position="187"/>
    </location>
</feature>
<dbReference type="AlphaFoldDB" id="A0A383EPQ2"/>
<keyword evidence="3" id="KW-0472">Membrane</keyword>
<feature type="transmembrane region" description="Helical" evidence="3">
    <location>
        <begin position="110"/>
        <end position="131"/>
    </location>
</feature>
<sequence>MEVNKQKEILAITGMTCANCALGIKKYLDKNGVKDVSVNFATNQATFTNDEQYKPKAVINLINELGYKAKMISEEFEDSGISSIEKKFFFTLIFTLPLFLHMFLPEESFLQNVFVQFFLCLPVFFVGVWHFGKSAYSSLKTGLPNMDVLILMGSSAAFFYSIYGWLINYGTPEVHHYLFFETTATII</sequence>
<proteinExistence type="predicted"/>
<keyword evidence="3" id="KW-1133">Transmembrane helix</keyword>
<organism evidence="5">
    <name type="scientific">marine metagenome</name>
    <dbReference type="NCBI Taxonomy" id="408172"/>
    <lineage>
        <taxon>unclassified sequences</taxon>
        <taxon>metagenomes</taxon>
        <taxon>ecological metagenomes</taxon>
    </lineage>
</organism>
<protein>
    <recommendedName>
        <fullName evidence="4">HMA domain-containing protein</fullName>
    </recommendedName>
</protein>
<feature type="transmembrane region" description="Helical" evidence="3">
    <location>
        <begin position="88"/>
        <end position="104"/>
    </location>
</feature>
<reference evidence="5" key="1">
    <citation type="submission" date="2018-05" db="EMBL/GenBank/DDBJ databases">
        <authorList>
            <person name="Lanie J.A."/>
            <person name="Ng W.-L."/>
            <person name="Kazmierczak K.M."/>
            <person name="Andrzejewski T.M."/>
            <person name="Davidsen T.M."/>
            <person name="Wayne K.J."/>
            <person name="Tettelin H."/>
            <person name="Glass J.I."/>
            <person name="Rusch D."/>
            <person name="Podicherti R."/>
            <person name="Tsui H.-C.T."/>
            <person name="Winkler M.E."/>
        </authorList>
    </citation>
    <scope>NUCLEOTIDE SEQUENCE</scope>
</reference>
<dbReference type="GO" id="GO:0005507">
    <property type="term" value="F:copper ion binding"/>
    <property type="evidence" value="ECO:0007669"/>
    <property type="project" value="TreeGrafter"/>
</dbReference>
<dbReference type="SUPFAM" id="SSF55008">
    <property type="entry name" value="HMA, heavy metal-associated domain"/>
    <property type="match status" value="1"/>
</dbReference>
<accession>A0A383EPQ2</accession>
<dbReference type="FunFam" id="3.30.70.100:FF:000001">
    <property type="entry name" value="ATPase copper transporting beta"/>
    <property type="match status" value="1"/>
</dbReference>
<evidence type="ECO:0000313" key="5">
    <source>
        <dbReference type="EMBL" id="SVE58599.1"/>
    </source>
</evidence>
<dbReference type="InterPro" id="IPR017969">
    <property type="entry name" value="Heavy-metal-associated_CS"/>
</dbReference>
<dbReference type="EMBL" id="UINC01227633">
    <property type="protein sequence ID" value="SVE58599.1"/>
    <property type="molecule type" value="Genomic_DNA"/>
</dbReference>
<dbReference type="GO" id="GO:0016020">
    <property type="term" value="C:membrane"/>
    <property type="evidence" value="ECO:0007669"/>
    <property type="project" value="TreeGrafter"/>
</dbReference>
<dbReference type="PANTHER" id="PTHR43520">
    <property type="entry name" value="ATP7, ISOFORM B"/>
    <property type="match status" value="1"/>
</dbReference>
<gene>
    <name evidence="5" type="ORF">METZ01_LOCUS511453</name>
</gene>
<dbReference type="PROSITE" id="PS50846">
    <property type="entry name" value="HMA_2"/>
    <property type="match status" value="1"/>
</dbReference>
<dbReference type="Gene3D" id="3.30.70.100">
    <property type="match status" value="1"/>
</dbReference>
<evidence type="ECO:0000256" key="3">
    <source>
        <dbReference type="SAM" id="Phobius"/>
    </source>
</evidence>
<dbReference type="GO" id="GO:0055070">
    <property type="term" value="P:copper ion homeostasis"/>
    <property type="evidence" value="ECO:0007669"/>
    <property type="project" value="TreeGrafter"/>
</dbReference>
<dbReference type="Pfam" id="PF00403">
    <property type="entry name" value="HMA"/>
    <property type="match status" value="1"/>
</dbReference>